<gene>
    <name evidence="6" type="primary">hcaR_4</name>
    <name evidence="6" type="ORF">SAMEA4530655_03203</name>
</gene>
<dbReference type="SUPFAM" id="SSF53850">
    <property type="entry name" value="Periplasmic binding protein-like II"/>
    <property type="match status" value="1"/>
</dbReference>
<dbReference type="CDD" id="cd08414">
    <property type="entry name" value="PBP2_LTTR_aromatics_like"/>
    <property type="match status" value="1"/>
</dbReference>
<dbReference type="InterPro" id="IPR036388">
    <property type="entry name" value="WH-like_DNA-bd_sf"/>
</dbReference>
<dbReference type="Gene3D" id="3.40.190.10">
    <property type="entry name" value="Periplasmic binding protein-like II"/>
    <property type="match status" value="2"/>
</dbReference>
<evidence type="ECO:0000256" key="2">
    <source>
        <dbReference type="ARBA" id="ARBA00023015"/>
    </source>
</evidence>
<dbReference type="Pfam" id="PF03466">
    <property type="entry name" value="LysR_substrate"/>
    <property type="match status" value="1"/>
</dbReference>
<dbReference type="InterPro" id="IPR000847">
    <property type="entry name" value="LysR_HTH_N"/>
</dbReference>
<dbReference type="EMBL" id="LT906435">
    <property type="protein sequence ID" value="SNU86304.1"/>
    <property type="molecule type" value="Genomic_DNA"/>
</dbReference>
<dbReference type="Proteomes" id="UP000215126">
    <property type="component" value="Chromosome 1"/>
</dbReference>
<sequence>MRIRIDLRQLECFVAVAEEGTFRAAAERLHMSQPPLSRQIKQLESELGVTLLNRDSAGAELTTAGSEFLKGARKTLLQAAKAVETARRHSKGTPRQLKVGYTKVFDPEVFPSLEPAFKKAVPDGALVFVAAISVELIRRLQRGALDVALIGLPSTTGELVVEPLHKEPLVAVIPARHPLARHKVLSIAQLNDQPLFWPQRRTNPGFFDHYEEVFAKLGHAPSRRLTEPADHHLLLAEVANGRGIGFIPKSMTKVRRAGATFRPLKEREFWIGFGLAYRNAQHSSELDALLRIARRKTALLPPGME</sequence>
<keyword evidence="2" id="KW-0805">Transcription regulation</keyword>
<keyword evidence="3" id="KW-0238">DNA-binding</keyword>
<dbReference type="AlphaFoldDB" id="A0A239SNH5"/>
<keyword evidence="7" id="KW-1185">Reference proteome</keyword>
<dbReference type="GeneID" id="88095821"/>
<organism evidence="6 7">
    <name type="scientific">Pandoraea sputorum</name>
    <dbReference type="NCBI Taxonomy" id="93222"/>
    <lineage>
        <taxon>Bacteria</taxon>
        <taxon>Pseudomonadati</taxon>
        <taxon>Pseudomonadota</taxon>
        <taxon>Betaproteobacteria</taxon>
        <taxon>Burkholderiales</taxon>
        <taxon>Burkholderiaceae</taxon>
        <taxon>Pandoraea</taxon>
    </lineage>
</organism>
<evidence type="ECO:0000313" key="6">
    <source>
        <dbReference type="EMBL" id="SNU86304.1"/>
    </source>
</evidence>
<dbReference type="SUPFAM" id="SSF46785">
    <property type="entry name" value="Winged helix' DNA-binding domain"/>
    <property type="match status" value="1"/>
</dbReference>
<dbReference type="KEGG" id="pspu:NA29_20155"/>
<dbReference type="RefSeq" id="WP_039399536.1">
    <property type="nucleotide sequence ID" value="NZ_CABPRX010000004.1"/>
</dbReference>
<dbReference type="STRING" id="93222.NA29_20155"/>
<dbReference type="Pfam" id="PF00126">
    <property type="entry name" value="HTH_1"/>
    <property type="match status" value="1"/>
</dbReference>
<dbReference type="InterPro" id="IPR036390">
    <property type="entry name" value="WH_DNA-bd_sf"/>
</dbReference>
<dbReference type="FunFam" id="1.10.10.10:FF:000001">
    <property type="entry name" value="LysR family transcriptional regulator"/>
    <property type="match status" value="1"/>
</dbReference>
<protein>
    <submittedName>
        <fullName evidence="6">Hca operon transcriptional activator</fullName>
    </submittedName>
</protein>
<dbReference type="PROSITE" id="PS50931">
    <property type="entry name" value="HTH_LYSR"/>
    <property type="match status" value="1"/>
</dbReference>
<evidence type="ECO:0000259" key="5">
    <source>
        <dbReference type="PROSITE" id="PS50931"/>
    </source>
</evidence>
<feature type="domain" description="HTH lysR-type" evidence="5">
    <location>
        <begin position="5"/>
        <end position="62"/>
    </location>
</feature>
<keyword evidence="4" id="KW-0804">Transcription</keyword>
<reference evidence="6 7" key="1">
    <citation type="submission" date="2017-06" db="EMBL/GenBank/DDBJ databases">
        <authorList>
            <consortium name="Pathogen Informatics"/>
        </authorList>
    </citation>
    <scope>NUCLEOTIDE SEQUENCE [LARGE SCALE GENOMIC DNA]</scope>
    <source>
        <strain evidence="6 7">NCTC13161</strain>
    </source>
</reference>
<dbReference type="GO" id="GO:0032993">
    <property type="term" value="C:protein-DNA complex"/>
    <property type="evidence" value="ECO:0007669"/>
    <property type="project" value="TreeGrafter"/>
</dbReference>
<comment type="similarity">
    <text evidence="1">Belongs to the LysR transcriptional regulatory family.</text>
</comment>
<dbReference type="PANTHER" id="PTHR30346">
    <property type="entry name" value="TRANSCRIPTIONAL DUAL REGULATOR HCAR-RELATED"/>
    <property type="match status" value="1"/>
</dbReference>
<dbReference type="PRINTS" id="PR00039">
    <property type="entry name" value="HTHLYSR"/>
</dbReference>
<evidence type="ECO:0000256" key="3">
    <source>
        <dbReference type="ARBA" id="ARBA00023125"/>
    </source>
</evidence>
<dbReference type="GO" id="GO:0003677">
    <property type="term" value="F:DNA binding"/>
    <property type="evidence" value="ECO:0007669"/>
    <property type="project" value="UniProtKB-KW"/>
</dbReference>
<dbReference type="PANTHER" id="PTHR30346:SF17">
    <property type="entry name" value="LYSR FAMILY TRANSCRIPTIONAL REGULATOR"/>
    <property type="match status" value="1"/>
</dbReference>
<proteinExistence type="inferred from homology"/>
<evidence type="ECO:0000313" key="7">
    <source>
        <dbReference type="Proteomes" id="UP000215126"/>
    </source>
</evidence>
<evidence type="ECO:0000256" key="4">
    <source>
        <dbReference type="ARBA" id="ARBA00023163"/>
    </source>
</evidence>
<dbReference type="GO" id="GO:0003700">
    <property type="term" value="F:DNA-binding transcription factor activity"/>
    <property type="evidence" value="ECO:0007669"/>
    <property type="project" value="InterPro"/>
</dbReference>
<dbReference type="OrthoDB" id="8807047at2"/>
<evidence type="ECO:0000256" key="1">
    <source>
        <dbReference type="ARBA" id="ARBA00009437"/>
    </source>
</evidence>
<name>A0A239SNH5_9BURK</name>
<dbReference type="InterPro" id="IPR005119">
    <property type="entry name" value="LysR_subst-bd"/>
</dbReference>
<accession>A0A239SNH5</accession>
<dbReference type="Gene3D" id="1.10.10.10">
    <property type="entry name" value="Winged helix-like DNA-binding domain superfamily/Winged helix DNA-binding domain"/>
    <property type="match status" value="1"/>
</dbReference>